<sequence>MHNVHGFALIFVALKHPAAPVMARFFEAYATALKAMHKAGRRGGDSIARGGYKHVCSGCAYRTEAGARHCIGAKVENWKKTAKRVPARLMG</sequence>
<reference evidence="1" key="1">
    <citation type="submission" date="2022-05" db="EMBL/GenBank/DDBJ databases">
        <authorList>
            <person name="Pothier F. J."/>
        </authorList>
    </citation>
    <scope>NUCLEOTIDE SEQUENCE</scope>
    <source>
        <strain evidence="1">DAPP-PG734</strain>
    </source>
</reference>
<gene>
    <name evidence="1" type="ORF">DAPPPG734_12995</name>
</gene>
<evidence type="ECO:0000313" key="2">
    <source>
        <dbReference type="Proteomes" id="UP001158961"/>
    </source>
</evidence>
<dbReference type="Proteomes" id="UP001158961">
    <property type="component" value="Chromosome"/>
</dbReference>
<name>A0AAN2FDH2_ENTAG</name>
<protein>
    <submittedName>
        <fullName evidence="1">Uncharacterized protein</fullName>
    </submittedName>
</protein>
<dbReference type="EMBL" id="OW970315">
    <property type="protein sequence ID" value="CAH6304020.1"/>
    <property type="molecule type" value="Genomic_DNA"/>
</dbReference>
<proteinExistence type="predicted"/>
<organism evidence="1 2">
    <name type="scientific">Enterobacter agglomerans</name>
    <name type="common">Erwinia herbicola</name>
    <name type="synonym">Pantoea agglomerans</name>
    <dbReference type="NCBI Taxonomy" id="549"/>
    <lineage>
        <taxon>Bacteria</taxon>
        <taxon>Pseudomonadati</taxon>
        <taxon>Pseudomonadota</taxon>
        <taxon>Gammaproteobacteria</taxon>
        <taxon>Enterobacterales</taxon>
        <taxon>Erwiniaceae</taxon>
        <taxon>Pantoea</taxon>
        <taxon>Pantoea agglomerans group</taxon>
    </lineage>
</organism>
<evidence type="ECO:0000313" key="1">
    <source>
        <dbReference type="EMBL" id="CAH6304020.1"/>
    </source>
</evidence>
<accession>A0AAN2FDH2</accession>
<dbReference type="AlphaFoldDB" id="A0AAN2FDH2"/>